<name>A0A401X7J5_ACEPA</name>
<dbReference type="AlphaFoldDB" id="A0A401X7J5"/>
<dbReference type="RefSeq" id="WP_124297733.1">
    <property type="nucleotide sequence ID" value="NZ_BDEV01000125.1"/>
</dbReference>
<reference evidence="1 2" key="1">
    <citation type="submission" date="2016-06" db="EMBL/GenBank/DDBJ databases">
        <title>Acetobacter pasteurianus NBRC 3278 whole genome sequencing project.</title>
        <authorList>
            <person name="Matsutani M."/>
            <person name="Shiwa Y."/>
            <person name="Okamoto-Kainuma A."/>
            <person name="Ishikawa M."/>
            <person name="Koizumi Y."/>
            <person name="Yoshikawa H."/>
            <person name="Yakushi T."/>
            <person name="Matsushita K."/>
        </authorList>
    </citation>
    <scope>NUCLEOTIDE SEQUENCE [LARGE SCALE GENOMIC DNA]</scope>
    <source>
        <strain evidence="1 2">NBRC 3278</strain>
    </source>
</reference>
<comment type="caution">
    <text evidence="1">The sequence shown here is derived from an EMBL/GenBank/DDBJ whole genome shotgun (WGS) entry which is preliminary data.</text>
</comment>
<dbReference type="EMBL" id="BDEV01000125">
    <property type="protein sequence ID" value="GCD63814.1"/>
    <property type="molecule type" value="Genomic_DNA"/>
</dbReference>
<proteinExistence type="predicted"/>
<evidence type="ECO:0000313" key="2">
    <source>
        <dbReference type="Proteomes" id="UP000287385"/>
    </source>
</evidence>
<dbReference type="SUPFAM" id="SSF101478">
    <property type="entry name" value="ADP-ribosylglycohydrolase"/>
    <property type="match status" value="1"/>
</dbReference>
<keyword evidence="1" id="KW-0378">Hydrolase</keyword>
<evidence type="ECO:0000313" key="1">
    <source>
        <dbReference type="EMBL" id="GCD63814.1"/>
    </source>
</evidence>
<accession>A0A401X7J5</accession>
<gene>
    <name evidence="1" type="ORF">NBRC3278_2907</name>
</gene>
<dbReference type="Proteomes" id="UP000287385">
    <property type="component" value="Unassembled WGS sequence"/>
</dbReference>
<keyword evidence="2" id="KW-1185">Reference proteome</keyword>
<organism evidence="1 2">
    <name type="scientific">Acetobacter pasteurianus NBRC 3278</name>
    <dbReference type="NCBI Taxonomy" id="1226660"/>
    <lineage>
        <taxon>Bacteria</taxon>
        <taxon>Pseudomonadati</taxon>
        <taxon>Pseudomonadota</taxon>
        <taxon>Alphaproteobacteria</taxon>
        <taxon>Acetobacterales</taxon>
        <taxon>Acetobacteraceae</taxon>
        <taxon>Acetobacter</taxon>
    </lineage>
</organism>
<sequence length="318" mass="33947">MSLLLWLKNLQKGITSLLPRSGCGLKEGILQRDPVCMPVLGGVIGDYVAHPFLYTGMNSTSFIYRPEKCSPGNCSIFLLSTAISILSGLPYRDVLADWSDLLLPSPEGGGAMAGWLLRPSPIKGHGQLGMLSVAGLASSAIFECQNDAMDWVEGFCAQFTDERDIVMLIKIVTVVGLALKSGQSPKTLPRIVRSSFGIEVEDYKEIWCRGGIAVGVNPIEYVLGAISCIKDSDNYEDIVRRSVSLGGNTQLSACLAGGFAGFVFRPTEHLVSDFMEGISKGNSRIGGALCACPDSFVGNNKLHRLPICPGAVAASLEI</sequence>
<dbReference type="GO" id="GO:0016787">
    <property type="term" value="F:hydrolase activity"/>
    <property type="evidence" value="ECO:0007669"/>
    <property type="project" value="UniProtKB-KW"/>
</dbReference>
<protein>
    <submittedName>
        <fullName evidence="1">ADP-ribosylglycohydrolase</fullName>
    </submittedName>
</protein>
<dbReference type="InterPro" id="IPR036705">
    <property type="entry name" value="Ribosyl_crysJ1_sf"/>
</dbReference>